<dbReference type="AlphaFoldDB" id="A0A0F9FEV7"/>
<feature type="non-terminal residue" evidence="1">
    <location>
        <position position="1"/>
    </location>
</feature>
<gene>
    <name evidence="1" type="ORF">LCGC14_1960930</name>
</gene>
<accession>A0A0F9FEV7</accession>
<proteinExistence type="predicted"/>
<dbReference type="EMBL" id="LAZR01021592">
    <property type="protein sequence ID" value="KKL84818.1"/>
    <property type="molecule type" value="Genomic_DNA"/>
</dbReference>
<reference evidence="1" key="1">
    <citation type="journal article" date="2015" name="Nature">
        <title>Complex archaea that bridge the gap between prokaryotes and eukaryotes.</title>
        <authorList>
            <person name="Spang A."/>
            <person name="Saw J.H."/>
            <person name="Jorgensen S.L."/>
            <person name="Zaremba-Niedzwiedzka K."/>
            <person name="Martijn J."/>
            <person name="Lind A.E."/>
            <person name="van Eijk R."/>
            <person name="Schleper C."/>
            <person name="Guy L."/>
            <person name="Ettema T.J."/>
        </authorList>
    </citation>
    <scope>NUCLEOTIDE SEQUENCE</scope>
</reference>
<organism evidence="1">
    <name type="scientific">marine sediment metagenome</name>
    <dbReference type="NCBI Taxonomy" id="412755"/>
    <lineage>
        <taxon>unclassified sequences</taxon>
        <taxon>metagenomes</taxon>
        <taxon>ecological metagenomes</taxon>
    </lineage>
</organism>
<comment type="caution">
    <text evidence="1">The sequence shown here is derived from an EMBL/GenBank/DDBJ whole genome shotgun (WGS) entry which is preliminary data.</text>
</comment>
<evidence type="ECO:0000313" key="1">
    <source>
        <dbReference type="EMBL" id="KKL84818.1"/>
    </source>
</evidence>
<feature type="non-terminal residue" evidence="1">
    <location>
        <position position="769"/>
    </location>
</feature>
<name>A0A0F9FEV7_9ZZZZ</name>
<protein>
    <submittedName>
        <fullName evidence="1">Uncharacterized protein</fullName>
    </submittedName>
</protein>
<sequence length="769" mass="78910">GGTLTSLGVATNGKIPIGSTGAAPVLAEITGTSNQVISTPGAGSITLSTPQDIHTGASPTFAGITLTNAAVIGLNSVVFQPDTDSTTFLQVLAADDTPIINVNTTDERVGIGREATLRNFEIEDPNTSYSAMRIVKGSAIGELGCSNNAFVIFGSFSNHPLYVVQANSVALGISTSKFVAIGGSITAAETLLELTHATPYLTLHNSTHEDTDGGRESRLIFKGEQSGGEETAGFQFEASHDGTGDDQKFRGVWNVNTGSGLVEGMRLDSNLLLTIAGLALTGLTTNSLIYPTSGGTLTSLGVATNGKIPIGSTGAAPVLAEITGTSNQVISTPGAGSITLSTPQDIHIAASNFTVAGATISDLTQGSVVFAGASGAISQDNSNLFWDDTNNRLGIGTLTIPHGGVGSAKFAIDGTNANVAGPHLQFTTTSDNYPLMQILNWRHDDISIRFDSYWDGANKSSDAGSNYAIFKVSDSFKIMYDSGVAKGAAVAWNDGIVLNTSGLVTFGGAINITTIAAEGSDVDKFLVDSSGVVKYRTGAQVLSDTGGQAADAGLTSLAALTYVSDSFIQLTAEDTYAVKTTAETGAILEADIQHDNLQSIPANDHIDHTTVTLTAGTGLTGGGDISTNRTFDLDINSLSVATIATWDFVPFWDITATATNKKITFANFEGTLNHDALTNFTTDEHFTQAAITTVGTISSGTWEGTTVAINQGGTGQTTAQAAIDSLSAVSGATNEHVLTKDTASGNAIWKVAASGSDVKVGVDVGATAG</sequence>